<accession>A0A7G2C4S8</accession>
<proteinExistence type="predicted"/>
<gene>
    <name evidence="1" type="ORF">ADEAN_000207000</name>
</gene>
<keyword evidence="2" id="KW-1185">Reference proteome</keyword>
<evidence type="ECO:0000313" key="1">
    <source>
        <dbReference type="EMBL" id="CAD2214619.1"/>
    </source>
</evidence>
<dbReference type="AlphaFoldDB" id="A0A7G2C4S8"/>
<dbReference type="VEuPathDB" id="TriTrypDB:ADEAN_000207000"/>
<protein>
    <submittedName>
        <fullName evidence="1">Uncharacterized protein</fullName>
    </submittedName>
</protein>
<dbReference type="EMBL" id="LR877147">
    <property type="protein sequence ID" value="CAD2214619.1"/>
    <property type="molecule type" value="Genomic_DNA"/>
</dbReference>
<name>A0A7G2C4S8_9TRYP</name>
<dbReference type="Proteomes" id="UP000515908">
    <property type="component" value="Chromosome 03"/>
</dbReference>
<evidence type="ECO:0000313" key="2">
    <source>
        <dbReference type="Proteomes" id="UP000515908"/>
    </source>
</evidence>
<sequence>MASVGSPTEVVQPAGQSVALQSTMDLFAAPQVDLDRAAEPVSMTVETAVPLGQDQTMEAAEEPAPVRHELVLGVSSEGSLLAPPEENGRPEPNAISQMVNNIRSSFSRDTHTDKVTPAASRRLLFETQELSQSVSLPALPPSSEADPRENDFVLVMTPPADTSNPPPLPTKTIEEYMQGWQREKRTPTLGGGWSAMVTLKVETAVSPLTDYLRDTLDRCVGVWVGNALLGDGRTAHATLAPTLLFCRMNGLLLFHQMGSKRVPISELFLSVVRQCDRHPQLSRSVETLYQHILWYGRLPACPWQLGQSYKGSAVLSLPRDWLLWTCRVCRHKLLHGKVSLSQVHGYDESQEESTASVLPYLVSLLGATHLDLSPPLFAILLATALEETTAERSADPLNRVRHFRQLESGSPIPTLYVRGSNHRTTSSSPLYVLLGEGLEEVTSAFCHAVNEDGRKPSLLKMVRTTLKVLVVVFSKLFTAVATSVKDGEMMQLGTAKLCTLTAFIENACGEVESAATLQASQVDLTNNEKSACPTSRGVQQHLLYEDTP</sequence>
<reference evidence="1 2" key="1">
    <citation type="submission" date="2020-08" db="EMBL/GenBank/DDBJ databases">
        <authorList>
            <person name="Newling K."/>
            <person name="Davey J."/>
            <person name="Forrester S."/>
        </authorList>
    </citation>
    <scope>NUCLEOTIDE SEQUENCE [LARGE SCALE GENOMIC DNA]</scope>
    <source>
        <strain evidence="2">Crithidia deanei Carvalho (ATCC PRA-265)</strain>
    </source>
</reference>
<organism evidence="1 2">
    <name type="scientific">Angomonas deanei</name>
    <dbReference type="NCBI Taxonomy" id="59799"/>
    <lineage>
        <taxon>Eukaryota</taxon>
        <taxon>Discoba</taxon>
        <taxon>Euglenozoa</taxon>
        <taxon>Kinetoplastea</taxon>
        <taxon>Metakinetoplastina</taxon>
        <taxon>Trypanosomatida</taxon>
        <taxon>Trypanosomatidae</taxon>
        <taxon>Strigomonadinae</taxon>
        <taxon>Angomonas</taxon>
    </lineage>
</organism>